<evidence type="ECO:0000256" key="6">
    <source>
        <dbReference type="ARBA" id="ARBA00022777"/>
    </source>
</evidence>
<feature type="transmembrane region" description="Helical" evidence="9">
    <location>
        <begin position="83"/>
        <end position="109"/>
    </location>
</feature>
<dbReference type="Pfam" id="PF07730">
    <property type="entry name" value="HisKA_3"/>
    <property type="match status" value="1"/>
</dbReference>
<comment type="caution">
    <text evidence="11">The sequence shown here is derived from an EMBL/GenBank/DDBJ whole genome shotgun (WGS) entry which is preliminary data.</text>
</comment>
<feature type="transmembrane region" description="Helical" evidence="9">
    <location>
        <begin position="146"/>
        <end position="167"/>
    </location>
</feature>
<evidence type="ECO:0000313" key="14">
    <source>
        <dbReference type="Proteomes" id="UP000186883"/>
    </source>
</evidence>
<evidence type="ECO:0000256" key="4">
    <source>
        <dbReference type="ARBA" id="ARBA00022679"/>
    </source>
</evidence>
<evidence type="ECO:0000256" key="7">
    <source>
        <dbReference type="ARBA" id="ARBA00022840"/>
    </source>
</evidence>
<sequence>MLVILRDRFRARVQVSLARAGLTLPWWGALCATSVSLVFTVVALVQRDALLPPEPIALAGLIVIAPSLIWVTTAWIMPWVRMAALIAAASVLLLEPVLPDFAPLLLLVAATEAGSVLKTTTGIAIVTVTCEAVLIVAGVWGGLIGVPVYLVAILLGLSGGLMVRWYTRVLDAERGNRDASRDKALLAERQRIAREVHDVVGHSLSITLLHLTGARRALQQDRDIDEAIEALTEAEQVGRAAMADIRRTVGLLADTPSGSAPLPGVEDIATLVERTRAAGLAVRYTQEGDLGLVGASEGLGLYRIVQESLVNVVKHAPGATAEVRLNTGRWGAKLIVSNTLPTAVRRTSEDGSGLAGMAVRAAQLGAELSAGPQGKQWIVEVTVPGTRAVQA</sequence>
<reference evidence="11 13" key="1">
    <citation type="submission" date="2015-12" db="EMBL/GenBank/DDBJ databases">
        <title>Amycolatopsis regifaucium genome sequencing and assembly.</title>
        <authorList>
            <person name="Mayilraj S."/>
        </authorList>
    </citation>
    <scope>NUCLEOTIDE SEQUENCE [LARGE SCALE GENOMIC DNA]</scope>
    <source>
        <strain evidence="11 13">GY080</strain>
    </source>
</reference>
<dbReference type="InterPro" id="IPR050482">
    <property type="entry name" value="Sensor_HK_TwoCompSys"/>
</dbReference>
<dbReference type="GO" id="GO:0000155">
    <property type="term" value="F:phosphorelay sensor kinase activity"/>
    <property type="evidence" value="ECO:0007669"/>
    <property type="project" value="InterPro"/>
</dbReference>
<keyword evidence="3" id="KW-0597">Phosphoprotein</keyword>
<evidence type="ECO:0000256" key="1">
    <source>
        <dbReference type="ARBA" id="ARBA00000085"/>
    </source>
</evidence>
<accession>A0A154M5X0</accession>
<feature type="transmembrane region" description="Helical" evidence="9">
    <location>
        <begin position="26"/>
        <end position="45"/>
    </location>
</feature>
<dbReference type="InterPro" id="IPR011712">
    <property type="entry name" value="Sig_transdc_His_kin_sub3_dim/P"/>
</dbReference>
<evidence type="ECO:0000256" key="5">
    <source>
        <dbReference type="ARBA" id="ARBA00022741"/>
    </source>
</evidence>
<evidence type="ECO:0000256" key="9">
    <source>
        <dbReference type="SAM" id="Phobius"/>
    </source>
</evidence>
<evidence type="ECO:0000256" key="3">
    <source>
        <dbReference type="ARBA" id="ARBA00022553"/>
    </source>
</evidence>
<feature type="domain" description="Signal transduction histidine kinase subgroup 3 dimerisation and phosphoacceptor" evidence="10">
    <location>
        <begin position="188"/>
        <end position="253"/>
    </location>
</feature>
<dbReference type="Proteomes" id="UP000076321">
    <property type="component" value="Unassembled WGS sequence"/>
</dbReference>
<dbReference type="Proteomes" id="UP000186883">
    <property type="component" value="Unassembled WGS sequence"/>
</dbReference>
<evidence type="ECO:0000259" key="10">
    <source>
        <dbReference type="Pfam" id="PF07730"/>
    </source>
</evidence>
<dbReference type="EMBL" id="LQCI01000051">
    <property type="protein sequence ID" value="KZB79830.1"/>
    <property type="molecule type" value="Genomic_DNA"/>
</dbReference>
<evidence type="ECO:0000256" key="8">
    <source>
        <dbReference type="ARBA" id="ARBA00023012"/>
    </source>
</evidence>
<keyword evidence="4" id="KW-0808">Transferase</keyword>
<reference evidence="12 14" key="2">
    <citation type="submission" date="2016-11" db="EMBL/GenBank/DDBJ databases">
        <title>Genome sequencing of Amycolatopsis regifaucium.</title>
        <authorList>
            <person name="Mayilraj S."/>
            <person name="Kaur N."/>
        </authorList>
    </citation>
    <scope>NUCLEOTIDE SEQUENCE [LARGE SCALE GENOMIC DNA]</scope>
    <source>
        <strain evidence="12 14">GY080</strain>
    </source>
</reference>
<keyword evidence="7" id="KW-0067">ATP-binding</keyword>
<keyword evidence="14" id="KW-1185">Reference proteome</keyword>
<gene>
    <name evidence="12" type="ORF">ATP06_0205675</name>
    <name evidence="11" type="ORF">AVL48_15735</name>
</gene>
<comment type="catalytic activity">
    <reaction evidence="1">
        <text>ATP + protein L-histidine = ADP + protein N-phospho-L-histidine.</text>
        <dbReference type="EC" id="2.7.13.3"/>
    </reaction>
</comment>
<evidence type="ECO:0000313" key="13">
    <source>
        <dbReference type="Proteomes" id="UP000076321"/>
    </source>
</evidence>
<keyword evidence="9" id="KW-0812">Transmembrane</keyword>
<dbReference type="OrthoDB" id="227596at2"/>
<keyword evidence="9" id="KW-1133">Transmembrane helix</keyword>
<keyword evidence="5" id="KW-0547">Nucleotide-binding</keyword>
<evidence type="ECO:0000256" key="2">
    <source>
        <dbReference type="ARBA" id="ARBA00012438"/>
    </source>
</evidence>
<dbReference type="Gene3D" id="3.30.565.10">
    <property type="entry name" value="Histidine kinase-like ATPase, C-terminal domain"/>
    <property type="match status" value="1"/>
</dbReference>
<feature type="transmembrane region" description="Helical" evidence="9">
    <location>
        <begin position="121"/>
        <end position="140"/>
    </location>
</feature>
<dbReference type="EC" id="2.7.13.3" evidence="2"/>
<protein>
    <recommendedName>
        <fullName evidence="2">histidine kinase</fullName>
        <ecNumber evidence="2">2.7.13.3</ecNumber>
    </recommendedName>
</protein>
<proteinExistence type="predicted"/>
<dbReference type="InterPro" id="IPR036890">
    <property type="entry name" value="HATPase_C_sf"/>
</dbReference>
<keyword evidence="6 11" id="KW-0418">Kinase</keyword>
<dbReference type="GO" id="GO:0016020">
    <property type="term" value="C:membrane"/>
    <property type="evidence" value="ECO:0007669"/>
    <property type="project" value="InterPro"/>
</dbReference>
<name>A0A154M5X0_9PSEU</name>
<dbReference type="Gene3D" id="1.20.5.1930">
    <property type="match status" value="1"/>
</dbReference>
<dbReference type="GO" id="GO:0005524">
    <property type="term" value="F:ATP binding"/>
    <property type="evidence" value="ECO:0007669"/>
    <property type="project" value="UniProtKB-KW"/>
</dbReference>
<feature type="transmembrane region" description="Helical" evidence="9">
    <location>
        <begin position="57"/>
        <end position="77"/>
    </location>
</feature>
<dbReference type="RefSeq" id="WP_061985350.1">
    <property type="nucleotide sequence ID" value="NZ_FOPQ01000019.1"/>
</dbReference>
<dbReference type="GO" id="GO:0046983">
    <property type="term" value="F:protein dimerization activity"/>
    <property type="evidence" value="ECO:0007669"/>
    <property type="project" value="InterPro"/>
</dbReference>
<organism evidence="11 13">
    <name type="scientific">Amycolatopsis regifaucium</name>
    <dbReference type="NCBI Taxonomy" id="546365"/>
    <lineage>
        <taxon>Bacteria</taxon>
        <taxon>Bacillati</taxon>
        <taxon>Actinomycetota</taxon>
        <taxon>Actinomycetes</taxon>
        <taxon>Pseudonocardiales</taxon>
        <taxon>Pseudonocardiaceae</taxon>
        <taxon>Amycolatopsis</taxon>
    </lineage>
</organism>
<evidence type="ECO:0000313" key="12">
    <source>
        <dbReference type="EMBL" id="OKA09852.1"/>
    </source>
</evidence>
<keyword evidence="9" id="KW-0472">Membrane</keyword>
<dbReference type="EMBL" id="LOBU02000006">
    <property type="protein sequence ID" value="OKA09852.1"/>
    <property type="molecule type" value="Genomic_DNA"/>
</dbReference>
<dbReference type="PANTHER" id="PTHR24421:SF10">
    <property type="entry name" value="NITRATE_NITRITE SENSOR PROTEIN NARQ"/>
    <property type="match status" value="1"/>
</dbReference>
<evidence type="ECO:0000313" key="11">
    <source>
        <dbReference type="EMBL" id="KZB79830.1"/>
    </source>
</evidence>
<dbReference type="CDD" id="cd16917">
    <property type="entry name" value="HATPase_UhpB-NarQ-NarX-like"/>
    <property type="match status" value="1"/>
</dbReference>
<dbReference type="PANTHER" id="PTHR24421">
    <property type="entry name" value="NITRATE/NITRITE SENSOR PROTEIN NARX-RELATED"/>
    <property type="match status" value="1"/>
</dbReference>
<keyword evidence="8" id="KW-0902">Two-component regulatory system</keyword>
<dbReference type="AlphaFoldDB" id="A0A154M5X0"/>